<feature type="non-terminal residue" evidence="2">
    <location>
        <position position="238"/>
    </location>
</feature>
<keyword evidence="3" id="KW-1185">Reference proteome</keyword>
<dbReference type="EMBL" id="KQ964276">
    <property type="protein sequence ID" value="KXJ85697.1"/>
    <property type="molecule type" value="Genomic_DNA"/>
</dbReference>
<accession>A0A136IL43</accession>
<dbReference type="PANTHER" id="PTHR10622">
    <property type="entry name" value="HET DOMAIN-CONTAINING PROTEIN"/>
    <property type="match status" value="1"/>
</dbReference>
<dbReference type="Pfam" id="PF06985">
    <property type="entry name" value="HET"/>
    <property type="match status" value="1"/>
</dbReference>
<dbReference type="InterPro" id="IPR010730">
    <property type="entry name" value="HET"/>
</dbReference>
<proteinExistence type="predicted"/>
<name>A0A136IL43_9PEZI</name>
<evidence type="ECO:0000313" key="2">
    <source>
        <dbReference type="EMBL" id="KXJ85697.1"/>
    </source>
</evidence>
<gene>
    <name evidence="2" type="ORF">Micbo1qcDRAFT_109433</name>
</gene>
<reference evidence="3" key="1">
    <citation type="submission" date="2016-02" db="EMBL/GenBank/DDBJ databases">
        <title>Draft genome sequence of Microdochium bolleyi, a fungal endophyte of beachgrass.</title>
        <authorList>
            <consortium name="DOE Joint Genome Institute"/>
            <person name="David A.S."/>
            <person name="May G."/>
            <person name="Haridas S."/>
            <person name="Lim J."/>
            <person name="Wang M."/>
            <person name="Labutti K."/>
            <person name="Lipzen A."/>
            <person name="Barry K."/>
            <person name="Grigoriev I.V."/>
        </authorList>
    </citation>
    <scope>NUCLEOTIDE SEQUENCE [LARGE SCALE GENOMIC DNA]</scope>
    <source>
        <strain evidence="3">J235TASD1</strain>
    </source>
</reference>
<dbReference type="STRING" id="196109.A0A136IL43"/>
<evidence type="ECO:0000313" key="3">
    <source>
        <dbReference type="Proteomes" id="UP000070501"/>
    </source>
</evidence>
<feature type="domain" description="Heterokaryon incompatibility" evidence="1">
    <location>
        <begin position="23"/>
        <end position="109"/>
    </location>
</feature>
<sequence>MRLLQRLDHSFVLREYSNDVPPYGILSHMWGDDEIDYQDIQNNTAHAKKGFNKLMFCWRQAHEDGLAHFWVDTCCIDRTSSSELSEAINSMFRWYQNAAQCYVYLSDVSLKGSTEGGGAVSQASALAASRWFTRTWTLVELIAPAHVKFYDHQCQLIGDKDSLQTTIQSKTGIPAKVLSKTKSLSTYSVEQRLDWAKGRRATRPEDESYALLGLFDIQIPIIYGEGSDYARRRLRTAI</sequence>
<dbReference type="OrthoDB" id="674604at2759"/>
<dbReference type="PANTHER" id="PTHR10622:SF10">
    <property type="entry name" value="HET DOMAIN-CONTAINING PROTEIN"/>
    <property type="match status" value="1"/>
</dbReference>
<organism evidence="2 3">
    <name type="scientific">Microdochium bolleyi</name>
    <dbReference type="NCBI Taxonomy" id="196109"/>
    <lineage>
        <taxon>Eukaryota</taxon>
        <taxon>Fungi</taxon>
        <taxon>Dikarya</taxon>
        <taxon>Ascomycota</taxon>
        <taxon>Pezizomycotina</taxon>
        <taxon>Sordariomycetes</taxon>
        <taxon>Xylariomycetidae</taxon>
        <taxon>Xylariales</taxon>
        <taxon>Microdochiaceae</taxon>
        <taxon>Microdochium</taxon>
    </lineage>
</organism>
<evidence type="ECO:0000259" key="1">
    <source>
        <dbReference type="Pfam" id="PF06985"/>
    </source>
</evidence>
<protein>
    <submittedName>
        <fullName evidence="2">Heterokaryon incompatibility protein-domain-containing protein</fullName>
    </submittedName>
</protein>
<dbReference type="Proteomes" id="UP000070501">
    <property type="component" value="Unassembled WGS sequence"/>
</dbReference>
<dbReference type="InParanoid" id="A0A136IL43"/>
<dbReference type="AlphaFoldDB" id="A0A136IL43"/>